<dbReference type="Gene3D" id="3.10.129.10">
    <property type="entry name" value="Hotdog Thioesterase"/>
    <property type="match status" value="1"/>
</dbReference>
<organism evidence="1 2">
    <name type="scientific">Sandaracinus amylolyticus</name>
    <dbReference type="NCBI Taxonomy" id="927083"/>
    <lineage>
        <taxon>Bacteria</taxon>
        <taxon>Pseudomonadati</taxon>
        <taxon>Myxococcota</taxon>
        <taxon>Polyangia</taxon>
        <taxon>Polyangiales</taxon>
        <taxon>Sandaracinaceae</taxon>
        <taxon>Sandaracinus</taxon>
    </lineage>
</organism>
<dbReference type="Pfam" id="PF13279">
    <property type="entry name" value="4HBT_2"/>
    <property type="match status" value="1"/>
</dbReference>
<dbReference type="STRING" id="927083.DB32_008480"/>
<dbReference type="Proteomes" id="UP000034883">
    <property type="component" value="Chromosome"/>
</dbReference>
<dbReference type="CDD" id="cd00586">
    <property type="entry name" value="4HBT"/>
    <property type="match status" value="1"/>
</dbReference>
<proteinExistence type="predicted"/>
<protein>
    <submittedName>
        <fullName evidence="1">4-hydroxybenzoyl-CoA thioesterase domain protein</fullName>
    </submittedName>
</protein>
<dbReference type="EMBL" id="CP011125">
    <property type="protein sequence ID" value="AKF11331.1"/>
    <property type="molecule type" value="Genomic_DNA"/>
</dbReference>
<sequence>MDGAGGARMSGVDRGLREKPPDDAVIVDLEVPFHDVDPLLVAWHGHYYKYFEIARQALQRRHRVDAPDLVSLGFHWYVIETRSRHVSPLRYGEPFSVKAWFCERDPRIGIAYEVVSKKTGKRAARGVTVLVTTRPDGEMLLETPREILERISPS</sequence>
<dbReference type="AlphaFoldDB" id="A0A0F6WA48"/>
<accession>A0A0F6WA48</accession>
<dbReference type="KEGG" id="samy:DB32_008480"/>
<name>A0A0F6WA48_9BACT</name>
<dbReference type="InterPro" id="IPR029069">
    <property type="entry name" value="HotDog_dom_sf"/>
</dbReference>
<evidence type="ECO:0000313" key="2">
    <source>
        <dbReference type="Proteomes" id="UP000034883"/>
    </source>
</evidence>
<keyword evidence="2" id="KW-1185">Reference proteome</keyword>
<gene>
    <name evidence="1" type="ORF">DB32_008480</name>
</gene>
<reference evidence="1 2" key="1">
    <citation type="submission" date="2015-03" db="EMBL/GenBank/DDBJ databases">
        <title>Genome assembly of Sandaracinus amylolyticus DSM 53668.</title>
        <authorList>
            <person name="Sharma G."/>
            <person name="Subramanian S."/>
        </authorList>
    </citation>
    <scope>NUCLEOTIDE SEQUENCE [LARGE SCALE GENOMIC DNA]</scope>
    <source>
        <strain evidence="1 2">DSM 53668</strain>
    </source>
</reference>
<evidence type="ECO:0000313" key="1">
    <source>
        <dbReference type="EMBL" id="AKF11331.1"/>
    </source>
</evidence>
<dbReference type="SUPFAM" id="SSF54637">
    <property type="entry name" value="Thioesterase/thiol ester dehydrase-isomerase"/>
    <property type="match status" value="1"/>
</dbReference>